<gene>
    <name evidence="1" type="ORF">LAESUDRAFT_462814</name>
</gene>
<name>A0A165G5P1_9APHY</name>
<keyword evidence="2" id="KW-1185">Reference proteome</keyword>
<evidence type="ECO:0000313" key="2">
    <source>
        <dbReference type="Proteomes" id="UP000076871"/>
    </source>
</evidence>
<evidence type="ECO:0000313" key="1">
    <source>
        <dbReference type="EMBL" id="KZT09861.1"/>
    </source>
</evidence>
<accession>A0A165G5P1</accession>
<dbReference type="AlphaFoldDB" id="A0A165G5P1"/>
<dbReference type="GeneID" id="63819602"/>
<dbReference type="EMBL" id="KV427610">
    <property type="protein sequence ID" value="KZT09861.1"/>
    <property type="molecule type" value="Genomic_DNA"/>
</dbReference>
<dbReference type="RefSeq" id="XP_040767601.1">
    <property type="nucleotide sequence ID" value="XM_040902571.1"/>
</dbReference>
<dbReference type="InParanoid" id="A0A165G5P1"/>
<organism evidence="1 2">
    <name type="scientific">Laetiporus sulphureus 93-53</name>
    <dbReference type="NCBI Taxonomy" id="1314785"/>
    <lineage>
        <taxon>Eukaryota</taxon>
        <taxon>Fungi</taxon>
        <taxon>Dikarya</taxon>
        <taxon>Basidiomycota</taxon>
        <taxon>Agaricomycotina</taxon>
        <taxon>Agaricomycetes</taxon>
        <taxon>Polyporales</taxon>
        <taxon>Laetiporus</taxon>
    </lineage>
</organism>
<reference evidence="1 2" key="1">
    <citation type="journal article" date="2016" name="Mol. Biol. Evol.">
        <title>Comparative Genomics of Early-Diverging Mushroom-Forming Fungi Provides Insights into the Origins of Lignocellulose Decay Capabilities.</title>
        <authorList>
            <person name="Nagy L.G."/>
            <person name="Riley R."/>
            <person name="Tritt A."/>
            <person name="Adam C."/>
            <person name="Daum C."/>
            <person name="Floudas D."/>
            <person name="Sun H."/>
            <person name="Yadav J.S."/>
            <person name="Pangilinan J."/>
            <person name="Larsson K.H."/>
            <person name="Matsuura K."/>
            <person name="Barry K."/>
            <person name="Labutti K."/>
            <person name="Kuo R."/>
            <person name="Ohm R.A."/>
            <person name="Bhattacharya S.S."/>
            <person name="Shirouzu T."/>
            <person name="Yoshinaga Y."/>
            <person name="Martin F.M."/>
            <person name="Grigoriev I.V."/>
            <person name="Hibbett D.S."/>
        </authorList>
    </citation>
    <scope>NUCLEOTIDE SEQUENCE [LARGE SCALE GENOMIC DNA]</scope>
    <source>
        <strain evidence="1 2">93-53</strain>
    </source>
</reference>
<protein>
    <submittedName>
        <fullName evidence="1">Uncharacterized protein</fullName>
    </submittedName>
</protein>
<sequence>MFCLQASGLYLCMDCSVMLNIVTLLTLHSCVLCDLLHVNMTHGTRALMQMFVLTSRFRRMTPCLDRNELSCQLFLQRETIRTRHDSSIVVHTLYKWRIDVLRHFLS</sequence>
<proteinExistence type="predicted"/>
<dbReference type="Proteomes" id="UP000076871">
    <property type="component" value="Unassembled WGS sequence"/>
</dbReference>